<evidence type="ECO:0000313" key="11">
    <source>
        <dbReference type="EMBL" id="GET93571.1"/>
    </source>
</evidence>
<accession>A0A640KWG5</accession>
<dbReference type="PROSITE" id="PS51384">
    <property type="entry name" value="FAD_FR"/>
    <property type="match status" value="1"/>
</dbReference>
<evidence type="ECO:0000259" key="10">
    <source>
        <dbReference type="PROSITE" id="PS51384"/>
    </source>
</evidence>
<dbReference type="InterPro" id="IPR017938">
    <property type="entry name" value="Riboflavin_synthase-like_b-brl"/>
</dbReference>
<dbReference type="InterPro" id="IPR017927">
    <property type="entry name" value="FAD-bd_FR_type"/>
</dbReference>
<protein>
    <recommendedName>
        <fullName evidence="8">NADPH--hemoprotein reductase</fullName>
        <ecNumber evidence="8">1.6.2.4</ecNumber>
    </recommendedName>
</protein>
<feature type="domain" description="Flavodoxin-like" evidence="9">
    <location>
        <begin position="14"/>
        <end position="164"/>
    </location>
</feature>
<evidence type="ECO:0000313" key="12">
    <source>
        <dbReference type="Proteomes" id="UP000419144"/>
    </source>
</evidence>
<evidence type="ECO:0000256" key="3">
    <source>
        <dbReference type="ARBA" id="ARBA00022630"/>
    </source>
</evidence>
<keyword evidence="7" id="KW-0560">Oxidoreductase</keyword>
<dbReference type="InterPro" id="IPR023173">
    <property type="entry name" value="NADPH_Cyt_P450_Rdtase_alpha"/>
</dbReference>
<sequence>MDDKALDVDAAERLYVLYGSETGNAESIAKRLHHDATTIHGFSDAVCMTLNEAVVMKLFDAHFAEDVSKRLCAVIVCSTTGDGEPPQNAARFRRWLRNTTGTLHNIRYCVLALGDTNYCNFCAPGIFMDKKLRGMGAVCFYPRGEADDGVGLHLVVNPWLEGLWAALQTRGTEGTAAAGKERDSTGEAHIDVPAAQVAALLYSNASQLCTVTALYLHERITELGGNSDLYPIDHFSPGTSLRRPPEVLLFVLSSENDADTVSEQGTCDAEQLPPLGPFSAWISGSDPSLPLPAETAQLQRWMADPSIRFFNSLFISRKPDDASRAVALDANLRAIAMNCKVEFLCQRQLSGEVPSVAVSAAAVFLWVEEVLHNLPGATADAQLIRRTMEHSFDNCVGVAFGAEQASEVRNGQGTERVNAVKNGSVSTHPGQQLYQLDNEDTAHSSSNAKQASFTNGVSLSAITLNRTDEVVENLWTPSVLLYSGKSSSVKRSTMNMFRDLSHYPLRSSIREHSNFQQMGFPLCCTFVFVVCGVPPTPMAQVVKVLRTLQGQRKQIGGVSFAIVGIHKISESEQFNTCALEVQTLLLGVKDSQRDGTGLGDMDGSTLAPIIQFWRVSLWRAIMQPMESAACLDIASLSIQPQRSVASVTPRDRSVGATLPLAGALVGESVELGRNGSSDGSGNHGVLEPSGVGDFVSASASSALLSLPGSVHPRRASEPGALSLVDVSGSSMLGACSTSTTVVGCAAPGSDKTEATAFGAGLSDSLLPCDPTPLPRENARHTPVILLYASADVSKALDTHTRPSAEKNGFLTAIQSSVSFPLVDHHYDRNVVLLCEAGPEGQSSGGRRLKRFLTNLSHHPDALLSVQFAGLRLRLTTGTVASPVFRETKRLSWLQVTRMVPVLIMPCMSLLRLLGTPWIDCMLSSMALLPPLVVVRAHSSARDAYGASEVTVAPSHLNTAAAGEAAHPASALGVGHSNTDVDCVEVVEEASEDVESCEASMESNTATRVDGVVRSWKLLTCPTARDPVVQLDFSVSVGTYWVPGQTIAVLPCNNVAEVEALLHLFCLKRDEPFLHPASAGPGASVFPTSPLYEAAAFPVSCETVLLRYVDLRITGIHKPFFQLLEQHCASGEAKAAVREIYKKLVTDRRPRDLREVLEAVVAVANCLPPFRHVVENLSLMRPRQYSICSSYRADVTTLSICFKVVEKGICTGWMYDQCLCAAGLPLTFVACADPLHTKRNTARSDVRQLVLSNTVIQAKRRIVIPFVIRSASVFRMPRDQRVPMILIGSGTGIAPFRAFLQEREAWLAEHQLQSGFTSGKRKFWGSLVKEPTHRVRAVCGPIDVFFGCRCSDEDYLFRDELSNWEGSGVIHSLIVAFSREGNDGGVRNGGYYVQDKMQECGVALMDLILHRKACVFVCGDADGMVKEVHKTLRDLIRQHLSLTDAAAATYLEQMRHDGRYLCDVWSTGV</sequence>
<dbReference type="EMBL" id="BLBS01000057">
    <property type="protein sequence ID" value="GET93571.1"/>
    <property type="molecule type" value="Genomic_DNA"/>
</dbReference>
<dbReference type="PANTHER" id="PTHR19384">
    <property type="entry name" value="NITRIC OXIDE SYNTHASE-RELATED"/>
    <property type="match status" value="1"/>
</dbReference>
<comment type="cofactor">
    <cofactor evidence="2">
        <name>FAD</name>
        <dbReference type="ChEBI" id="CHEBI:57692"/>
    </cofactor>
</comment>
<proteinExistence type="predicted"/>
<dbReference type="GO" id="GO:0005829">
    <property type="term" value="C:cytosol"/>
    <property type="evidence" value="ECO:0007669"/>
    <property type="project" value="TreeGrafter"/>
</dbReference>
<dbReference type="VEuPathDB" id="TriTrypDB:LtaPh_3648600"/>
<dbReference type="InterPro" id="IPR029039">
    <property type="entry name" value="Flavoprotein-like_sf"/>
</dbReference>
<dbReference type="Proteomes" id="UP000419144">
    <property type="component" value="Unassembled WGS sequence"/>
</dbReference>
<dbReference type="InterPro" id="IPR001433">
    <property type="entry name" value="OxRdtase_FAD/NAD-bd"/>
</dbReference>
<evidence type="ECO:0000256" key="4">
    <source>
        <dbReference type="ARBA" id="ARBA00022643"/>
    </source>
</evidence>
<dbReference type="InterPro" id="IPR003097">
    <property type="entry name" value="CysJ-like_FAD-binding"/>
</dbReference>
<keyword evidence="3" id="KW-0285">Flavoprotein</keyword>
<evidence type="ECO:0000256" key="5">
    <source>
        <dbReference type="ARBA" id="ARBA00022827"/>
    </source>
</evidence>
<dbReference type="GO" id="GO:0003958">
    <property type="term" value="F:NADPH-hemoprotein reductase activity"/>
    <property type="evidence" value="ECO:0007669"/>
    <property type="project" value="UniProtKB-EC"/>
</dbReference>
<comment type="caution">
    <text evidence="11">The sequence shown here is derived from an EMBL/GenBank/DDBJ whole genome shotgun (WGS) entry which is preliminary data.</text>
</comment>
<dbReference type="Pfam" id="PF00175">
    <property type="entry name" value="NAD_binding_1"/>
    <property type="match status" value="1"/>
</dbReference>
<organism evidence="11 12">
    <name type="scientific">Leishmania tarentolae</name>
    <name type="common">Sauroleishmania tarentolae</name>
    <dbReference type="NCBI Taxonomy" id="5689"/>
    <lineage>
        <taxon>Eukaryota</taxon>
        <taxon>Discoba</taxon>
        <taxon>Euglenozoa</taxon>
        <taxon>Kinetoplastea</taxon>
        <taxon>Metakinetoplastina</taxon>
        <taxon>Trypanosomatida</taxon>
        <taxon>Trypanosomatidae</taxon>
        <taxon>Leishmaniinae</taxon>
        <taxon>Leishmania</taxon>
        <taxon>lizard Leishmania</taxon>
    </lineage>
</organism>
<dbReference type="GO" id="GO:0010181">
    <property type="term" value="F:FMN binding"/>
    <property type="evidence" value="ECO:0007669"/>
    <property type="project" value="InterPro"/>
</dbReference>
<dbReference type="FunFam" id="3.40.50.360:FF:000059">
    <property type="entry name" value="5-methyltetrahydrofolate-homocysteine methyltransferase reductase"/>
    <property type="match status" value="1"/>
</dbReference>
<dbReference type="PRINTS" id="PR00369">
    <property type="entry name" value="FLAVODOXIN"/>
</dbReference>
<reference evidence="11" key="1">
    <citation type="submission" date="2019-11" db="EMBL/GenBank/DDBJ databases">
        <title>Leishmania tarentolae CDS.</title>
        <authorList>
            <person name="Goto Y."/>
            <person name="Yamagishi J."/>
        </authorList>
    </citation>
    <scope>NUCLEOTIDE SEQUENCE [LARGE SCALE GENOMIC DNA]</scope>
    <source>
        <strain evidence="11">Parrot Tar II</strain>
    </source>
</reference>
<dbReference type="InterPro" id="IPR008254">
    <property type="entry name" value="Flavodoxin/NO_synth"/>
</dbReference>
<dbReference type="Gene3D" id="3.40.50.80">
    <property type="entry name" value="Nucleotide-binding domain of ferredoxin-NADP reductase (FNR) module"/>
    <property type="match status" value="1"/>
</dbReference>
<comment type="cofactor">
    <cofactor evidence="1">
        <name>FMN</name>
        <dbReference type="ChEBI" id="CHEBI:58210"/>
    </cofactor>
</comment>
<dbReference type="InterPro" id="IPR001709">
    <property type="entry name" value="Flavoprot_Pyr_Nucl_cyt_Rdtase"/>
</dbReference>
<feature type="domain" description="FAD-binding FR-type" evidence="10">
    <location>
        <begin position="1004"/>
        <end position="1240"/>
    </location>
</feature>
<evidence type="ECO:0000256" key="2">
    <source>
        <dbReference type="ARBA" id="ARBA00001974"/>
    </source>
</evidence>
<dbReference type="SUPFAM" id="SSF52343">
    <property type="entry name" value="Ferredoxin reductase-like, C-terminal NADP-linked domain"/>
    <property type="match status" value="1"/>
</dbReference>
<keyword evidence="4" id="KW-0288">FMN</keyword>
<keyword evidence="5" id="KW-0274">FAD</keyword>
<dbReference type="InterPro" id="IPR001094">
    <property type="entry name" value="Flavdoxin-like"/>
</dbReference>
<dbReference type="Gene3D" id="1.20.990.10">
    <property type="entry name" value="NADPH-cytochrome p450 Reductase, Chain A, domain 3"/>
    <property type="match status" value="1"/>
</dbReference>
<dbReference type="Pfam" id="PF00258">
    <property type="entry name" value="Flavodoxin_1"/>
    <property type="match status" value="1"/>
</dbReference>
<keyword evidence="12" id="KW-1185">Reference proteome</keyword>
<dbReference type="PROSITE" id="PS50902">
    <property type="entry name" value="FLAVODOXIN_LIKE"/>
    <property type="match status" value="1"/>
</dbReference>
<dbReference type="PANTHER" id="PTHR19384:SF17">
    <property type="entry name" value="NADPH--CYTOCHROME P450 REDUCTASE"/>
    <property type="match status" value="1"/>
</dbReference>
<name>A0A640KWG5_LEITA</name>
<dbReference type="GO" id="GO:0050660">
    <property type="term" value="F:flavin adenine dinucleotide binding"/>
    <property type="evidence" value="ECO:0007669"/>
    <property type="project" value="TreeGrafter"/>
</dbReference>
<dbReference type="EC" id="1.6.2.4" evidence="8"/>
<evidence type="ECO:0000256" key="6">
    <source>
        <dbReference type="ARBA" id="ARBA00022857"/>
    </source>
</evidence>
<dbReference type="OrthoDB" id="1856718at2759"/>
<dbReference type="InterPro" id="IPR039261">
    <property type="entry name" value="FNR_nucleotide-bd"/>
</dbReference>
<dbReference type="SUPFAM" id="SSF63380">
    <property type="entry name" value="Riboflavin synthase domain-like"/>
    <property type="match status" value="1"/>
</dbReference>
<gene>
    <name evidence="11" type="ORF">LtaPh_3648600</name>
</gene>
<dbReference type="Gene3D" id="2.40.30.10">
    <property type="entry name" value="Translation factors"/>
    <property type="match status" value="1"/>
</dbReference>
<dbReference type="PRINTS" id="PR00371">
    <property type="entry name" value="FPNCR"/>
</dbReference>
<evidence type="ECO:0000256" key="7">
    <source>
        <dbReference type="ARBA" id="ARBA00023002"/>
    </source>
</evidence>
<dbReference type="SUPFAM" id="SSF52218">
    <property type="entry name" value="Flavoproteins"/>
    <property type="match status" value="1"/>
</dbReference>
<evidence type="ECO:0000256" key="8">
    <source>
        <dbReference type="ARBA" id="ARBA00023797"/>
    </source>
</evidence>
<dbReference type="Pfam" id="PF00667">
    <property type="entry name" value="FAD_binding_1"/>
    <property type="match status" value="1"/>
</dbReference>
<dbReference type="Gene3D" id="3.40.50.360">
    <property type="match status" value="1"/>
</dbReference>
<keyword evidence="6" id="KW-0521">NADP</keyword>
<evidence type="ECO:0000256" key="1">
    <source>
        <dbReference type="ARBA" id="ARBA00001917"/>
    </source>
</evidence>
<evidence type="ECO:0000259" key="9">
    <source>
        <dbReference type="PROSITE" id="PS50902"/>
    </source>
</evidence>